<name>A0A2T7EGW1_9POAL</name>
<dbReference type="Gramene" id="PUZ67063">
    <property type="protein sequence ID" value="PUZ67063"/>
    <property type="gene ID" value="GQ55_3G402100"/>
</dbReference>
<keyword evidence="5" id="KW-0378">Hydrolase</keyword>
<keyword evidence="4" id="KW-0325">Glycoprotein</keyword>
<dbReference type="InterPro" id="IPR018202">
    <property type="entry name" value="Ser_caboxypep_ser_AS"/>
</dbReference>
<keyword evidence="5" id="KW-0121">Carboxypeptidase</keyword>
<dbReference type="OrthoDB" id="592647at2759"/>
<dbReference type="PRINTS" id="PR00724">
    <property type="entry name" value="CRBOXYPTASEC"/>
</dbReference>
<comment type="similarity">
    <text evidence="1 5">Belongs to the peptidase S10 family.</text>
</comment>
<accession>A0A2T7EGW1</accession>
<reference evidence="6 7" key="1">
    <citation type="submission" date="2018-04" db="EMBL/GenBank/DDBJ databases">
        <title>WGS assembly of Panicum hallii var. hallii HAL2.</title>
        <authorList>
            <person name="Lovell J."/>
            <person name="Jenkins J."/>
            <person name="Lowry D."/>
            <person name="Mamidi S."/>
            <person name="Sreedasyam A."/>
            <person name="Weng X."/>
            <person name="Barry K."/>
            <person name="Bonette J."/>
            <person name="Campitelli B."/>
            <person name="Daum C."/>
            <person name="Gordon S."/>
            <person name="Gould B."/>
            <person name="Lipzen A."/>
            <person name="MacQueen A."/>
            <person name="Palacio-Mejia J."/>
            <person name="Plott C."/>
            <person name="Shakirov E."/>
            <person name="Shu S."/>
            <person name="Yoshinaga Y."/>
            <person name="Zane M."/>
            <person name="Rokhsar D."/>
            <person name="Grimwood J."/>
            <person name="Schmutz J."/>
            <person name="Juenger T."/>
        </authorList>
    </citation>
    <scope>NUCLEOTIDE SEQUENCE [LARGE SCALE GENOMIC DNA]</scope>
    <source>
        <strain evidence="7">cv. HAL2</strain>
    </source>
</reference>
<organism evidence="6 7">
    <name type="scientific">Panicum hallii var. hallii</name>
    <dbReference type="NCBI Taxonomy" id="1504633"/>
    <lineage>
        <taxon>Eukaryota</taxon>
        <taxon>Viridiplantae</taxon>
        <taxon>Streptophyta</taxon>
        <taxon>Embryophyta</taxon>
        <taxon>Tracheophyta</taxon>
        <taxon>Spermatophyta</taxon>
        <taxon>Magnoliopsida</taxon>
        <taxon>Liliopsida</taxon>
        <taxon>Poales</taxon>
        <taxon>Poaceae</taxon>
        <taxon>PACMAD clade</taxon>
        <taxon>Panicoideae</taxon>
        <taxon>Panicodae</taxon>
        <taxon>Paniceae</taxon>
        <taxon>Panicinae</taxon>
        <taxon>Panicum</taxon>
        <taxon>Panicum sect. Panicum</taxon>
    </lineage>
</organism>
<evidence type="ECO:0000256" key="3">
    <source>
        <dbReference type="ARBA" id="ARBA00023157"/>
    </source>
</evidence>
<evidence type="ECO:0000313" key="6">
    <source>
        <dbReference type="EMBL" id="PUZ67063.1"/>
    </source>
</evidence>
<dbReference type="Gene3D" id="3.40.50.1820">
    <property type="entry name" value="alpha/beta hydrolase"/>
    <property type="match status" value="1"/>
</dbReference>
<dbReference type="EMBL" id="CM009751">
    <property type="protein sequence ID" value="PUZ67063.1"/>
    <property type="molecule type" value="Genomic_DNA"/>
</dbReference>
<protein>
    <recommendedName>
        <fullName evidence="5">Carboxypeptidase</fullName>
        <ecNumber evidence="5">3.4.16.-</ecNumber>
    </recommendedName>
</protein>
<dbReference type="SUPFAM" id="SSF53474">
    <property type="entry name" value="alpha/beta-Hydrolases"/>
    <property type="match status" value="1"/>
</dbReference>
<dbReference type="GO" id="GO:0005773">
    <property type="term" value="C:vacuole"/>
    <property type="evidence" value="ECO:0007669"/>
    <property type="project" value="TreeGrafter"/>
</dbReference>
<dbReference type="GO" id="GO:0006508">
    <property type="term" value="P:proteolysis"/>
    <property type="evidence" value="ECO:0007669"/>
    <property type="project" value="UniProtKB-KW"/>
</dbReference>
<evidence type="ECO:0000256" key="2">
    <source>
        <dbReference type="ARBA" id="ARBA00022729"/>
    </source>
</evidence>
<dbReference type="Gene3D" id="6.10.250.940">
    <property type="match status" value="1"/>
</dbReference>
<dbReference type="Pfam" id="PF00450">
    <property type="entry name" value="Peptidase_S10"/>
    <property type="match status" value="1"/>
</dbReference>
<keyword evidence="5" id="KW-0645">Protease</keyword>
<gene>
    <name evidence="6" type="ORF">GQ55_3G402100</name>
</gene>
<dbReference type="FunFam" id="3.40.50.12670:FF:000002">
    <property type="entry name" value="Carboxypeptidase"/>
    <property type="match status" value="1"/>
</dbReference>
<dbReference type="PANTHER" id="PTHR11802">
    <property type="entry name" value="SERINE PROTEASE FAMILY S10 SERINE CARBOXYPEPTIDASE"/>
    <property type="match status" value="1"/>
</dbReference>
<dbReference type="GO" id="GO:0004185">
    <property type="term" value="F:serine-type carboxypeptidase activity"/>
    <property type="evidence" value="ECO:0007669"/>
    <property type="project" value="UniProtKB-UniRule"/>
</dbReference>
<dbReference type="InterPro" id="IPR029058">
    <property type="entry name" value="AB_hydrolase_fold"/>
</dbReference>
<evidence type="ECO:0000313" key="7">
    <source>
        <dbReference type="Proteomes" id="UP000244336"/>
    </source>
</evidence>
<keyword evidence="2" id="KW-0732">Signal</keyword>
<dbReference type="PROSITE" id="PS00560">
    <property type="entry name" value="CARBOXYPEPT_SER_HIS"/>
    <property type="match status" value="1"/>
</dbReference>
<dbReference type="FunFam" id="3.40.50.1820:FF:000409">
    <property type="entry name" value="Carboxypeptidase"/>
    <property type="match status" value="1"/>
</dbReference>
<dbReference type="Gene3D" id="3.40.50.11320">
    <property type="match status" value="1"/>
</dbReference>
<proteinExistence type="inferred from homology"/>
<dbReference type="AlphaFoldDB" id="A0A2T7EGW1"/>
<dbReference type="EC" id="3.4.16.-" evidence="5"/>
<keyword evidence="7" id="KW-1185">Reference proteome</keyword>
<evidence type="ECO:0000256" key="5">
    <source>
        <dbReference type="RuleBase" id="RU361156"/>
    </source>
</evidence>
<dbReference type="FunFam" id="3.40.50.11320:FF:000002">
    <property type="entry name" value="Carboxypeptidase"/>
    <property type="match status" value="1"/>
</dbReference>
<dbReference type="PROSITE" id="PS00131">
    <property type="entry name" value="CARBOXYPEPT_SER_SER"/>
    <property type="match status" value="1"/>
</dbReference>
<dbReference type="InterPro" id="IPR001563">
    <property type="entry name" value="Peptidase_S10"/>
</dbReference>
<dbReference type="STRING" id="1504633.A0A2T7EGW1"/>
<sequence length="341" mass="39134">MLFLDSPAGVGYSYSNTTSDLYSAGDNKTAHDSYIFLVNWLKRFPQYKHRDFYIAGESYAGHYVPQLSQLVYRNTKGIKKPVLNFKGFMVGNAVIDDHNDYIGTFEYWWTHGLISDETYEKLRLACEFDVAQHPSKACQEILEVAAAEEGNIDAYSIYAPTCKRTSLHKRWLIRGRMPWLPRGYDPCIADYSTKYYNLPEVQKAFHANVTGIPYAWVGCSDPIYEHWKDSPRSMLPIYRELISAGKRIWVFSGDADAVVPLPGTRNSIHALSLPTITNWYPWYVDEEVGGWCQVYKGLTLVTIRGAGHEVPLHRPRQGLRLFEHFLRDEPMPKLVDGIQTF</sequence>
<keyword evidence="3" id="KW-1015">Disulfide bond</keyword>
<dbReference type="PANTHER" id="PTHR11802:SF106">
    <property type="entry name" value="CARBOXYPEPTIDASE"/>
    <property type="match status" value="1"/>
</dbReference>
<dbReference type="InterPro" id="IPR033124">
    <property type="entry name" value="Ser_caboxypep_his_AS"/>
</dbReference>
<evidence type="ECO:0000256" key="4">
    <source>
        <dbReference type="ARBA" id="ARBA00023180"/>
    </source>
</evidence>
<evidence type="ECO:0000256" key="1">
    <source>
        <dbReference type="ARBA" id="ARBA00009431"/>
    </source>
</evidence>
<dbReference type="Proteomes" id="UP000244336">
    <property type="component" value="Chromosome 3"/>
</dbReference>